<dbReference type="InterPro" id="IPR002104">
    <property type="entry name" value="Integrase_catalytic"/>
</dbReference>
<evidence type="ECO:0000259" key="5">
    <source>
        <dbReference type="PROSITE" id="PS51898"/>
    </source>
</evidence>
<dbReference type="PROSITE" id="PS51900">
    <property type="entry name" value="CB"/>
    <property type="match status" value="1"/>
</dbReference>
<dbReference type="Gene3D" id="1.10.150.130">
    <property type="match status" value="1"/>
</dbReference>
<name>A0A9D2I3V0_9LACT</name>
<dbReference type="PANTHER" id="PTHR30349:SF64">
    <property type="entry name" value="PROPHAGE INTEGRASE INTD-RELATED"/>
    <property type="match status" value="1"/>
</dbReference>
<dbReference type="Pfam" id="PF00589">
    <property type="entry name" value="Phage_integrase"/>
    <property type="match status" value="1"/>
</dbReference>
<keyword evidence="2 4" id="KW-0238">DNA-binding</keyword>
<organism evidence="7 8">
    <name type="scientific">Candidatus Jeotgalibaca merdavium</name>
    <dbReference type="NCBI Taxonomy" id="2838627"/>
    <lineage>
        <taxon>Bacteria</taxon>
        <taxon>Bacillati</taxon>
        <taxon>Bacillota</taxon>
        <taxon>Bacilli</taxon>
        <taxon>Lactobacillales</taxon>
        <taxon>Carnobacteriaceae</taxon>
        <taxon>Jeotgalibaca</taxon>
    </lineage>
</organism>
<comment type="similarity">
    <text evidence="1">Belongs to the 'phage' integrase family.</text>
</comment>
<dbReference type="PROSITE" id="PS51898">
    <property type="entry name" value="TYR_RECOMBINASE"/>
    <property type="match status" value="1"/>
</dbReference>
<dbReference type="Gene3D" id="1.10.443.10">
    <property type="entry name" value="Intergrase catalytic core"/>
    <property type="match status" value="1"/>
</dbReference>
<dbReference type="SUPFAM" id="SSF56349">
    <property type="entry name" value="DNA breaking-rejoining enzymes"/>
    <property type="match status" value="1"/>
</dbReference>
<dbReference type="InterPro" id="IPR010998">
    <property type="entry name" value="Integrase_recombinase_N"/>
</dbReference>
<comment type="caution">
    <text evidence="7">The sequence shown here is derived from an EMBL/GenBank/DDBJ whole genome shotgun (WGS) entry which is preliminary data.</text>
</comment>
<dbReference type="PANTHER" id="PTHR30349">
    <property type="entry name" value="PHAGE INTEGRASE-RELATED"/>
    <property type="match status" value="1"/>
</dbReference>
<reference evidence="7" key="1">
    <citation type="journal article" date="2021" name="PeerJ">
        <title>Extensive microbial diversity within the chicken gut microbiome revealed by metagenomics and culture.</title>
        <authorList>
            <person name="Gilroy R."/>
            <person name="Ravi A."/>
            <person name="Getino M."/>
            <person name="Pursley I."/>
            <person name="Horton D.L."/>
            <person name="Alikhan N.F."/>
            <person name="Baker D."/>
            <person name="Gharbi K."/>
            <person name="Hall N."/>
            <person name="Watson M."/>
            <person name="Adriaenssens E.M."/>
            <person name="Foster-Nyarko E."/>
            <person name="Jarju S."/>
            <person name="Secka A."/>
            <person name="Antonio M."/>
            <person name="Oren A."/>
            <person name="Chaudhuri R.R."/>
            <person name="La Ragione R."/>
            <person name="Hildebrand F."/>
            <person name="Pallen M.J."/>
        </authorList>
    </citation>
    <scope>NUCLEOTIDE SEQUENCE</scope>
    <source>
        <strain evidence="7">CHK171-505</strain>
    </source>
</reference>
<evidence type="ECO:0000256" key="1">
    <source>
        <dbReference type="ARBA" id="ARBA00008857"/>
    </source>
</evidence>
<keyword evidence="3" id="KW-0233">DNA recombination</keyword>
<dbReference type="GO" id="GO:0006310">
    <property type="term" value="P:DNA recombination"/>
    <property type="evidence" value="ECO:0007669"/>
    <property type="project" value="UniProtKB-KW"/>
</dbReference>
<feature type="domain" description="Core-binding (CB)" evidence="6">
    <location>
        <begin position="73"/>
        <end position="162"/>
    </location>
</feature>
<dbReference type="CDD" id="cd01189">
    <property type="entry name" value="INT_ICEBs1_C_like"/>
    <property type="match status" value="1"/>
</dbReference>
<dbReference type="GO" id="GO:0015074">
    <property type="term" value="P:DNA integration"/>
    <property type="evidence" value="ECO:0007669"/>
    <property type="project" value="InterPro"/>
</dbReference>
<evidence type="ECO:0000256" key="2">
    <source>
        <dbReference type="ARBA" id="ARBA00023125"/>
    </source>
</evidence>
<dbReference type="InterPro" id="IPR050090">
    <property type="entry name" value="Tyrosine_recombinase_XerCD"/>
</dbReference>
<dbReference type="InterPro" id="IPR011010">
    <property type="entry name" value="DNA_brk_join_enz"/>
</dbReference>
<evidence type="ECO:0000313" key="7">
    <source>
        <dbReference type="EMBL" id="HJA91223.1"/>
    </source>
</evidence>
<sequence length="400" mass="46706">MKIIKKSTMHPAIYQYENKSGTFWGYRIKFYDDNNKRREKRGSKFLNERDAFEDLVQVQYKINKGLLSNANSFTVSEWFQKHIEMNKPNDDGLNGNWSFNTYRNRLSVYNDYINPLIGDIKLEKLTLSIYQSLYIDQLKKTLSPSSIDLYHTFMVIAINAAVKYKAVQSNNINDATLPKIKETHEDKFIEVEDLKIFLNDIDSHENITNRSIIRFLAYTGVRVGEMRALKWKYIDFYNRKIKIYAQMTKHKYGPCKGNNKRIIPIDQETLRMLVEYKKWFTKRKSGILNQDDFVFITPQTGKVISANTLHYVFKRSNERTGLKISPHTLRHTHSAVLIMQNRSLTAISKRLGNSEEVLKEHYGHVIDSVDIDTMQAFSEAINNKDGANPGADLEVLDYKR</sequence>
<dbReference type="Proteomes" id="UP000886856">
    <property type="component" value="Unassembled WGS sequence"/>
</dbReference>
<dbReference type="GO" id="GO:0003677">
    <property type="term" value="F:DNA binding"/>
    <property type="evidence" value="ECO:0007669"/>
    <property type="project" value="UniProtKB-UniRule"/>
</dbReference>
<evidence type="ECO:0000256" key="4">
    <source>
        <dbReference type="PROSITE-ProRule" id="PRU01248"/>
    </source>
</evidence>
<evidence type="ECO:0000256" key="3">
    <source>
        <dbReference type="ARBA" id="ARBA00023172"/>
    </source>
</evidence>
<proteinExistence type="inferred from homology"/>
<dbReference type="InterPro" id="IPR044068">
    <property type="entry name" value="CB"/>
</dbReference>
<dbReference type="InterPro" id="IPR013762">
    <property type="entry name" value="Integrase-like_cat_sf"/>
</dbReference>
<feature type="domain" description="Tyr recombinase" evidence="5">
    <location>
        <begin position="184"/>
        <end position="376"/>
    </location>
</feature>
<evidence type="ECO:0000313" key="8">
    <source>
        <dbReference type="Proteomes" id="UP000886856"/>
    </source>
</evidence>
<accession>A0A9D2I3V0</accession>
<dbReference type="EMBL" id="DWYW01000244">
    <property type="protein sequence ID" value="HJA91223.1"/>
    <property type="molecule type" value="Genomic_DNA"/>
</dbReference>
<evidence type="ECO:0000259" key="6">
    <source>
        <dbReference type="PROSITE" id="PS51900"/>
    </source>
</evidence>
<gene>
    <name evidence="7" type="ORF">H9948_10590</name>
</gene>
<protein>
    <submittedName>
        <fullName evidence="7">Site-specific integrase</fullName>
    </submittedName>
</protein>
<dbReference type="AlphaFoldDB" id="A0A9D2I3V0"/>
<reference evidence="7" key="2">
    <citation type="submission" date="2021-04" db="EMBL/GenBank/DDBJ databases">
        <authorList>
            <person name="Gilroy R."/>
        </authorList>
    </citation>
    <scope>NUCLEOTIDE SEQUENCE</scope>
    <source>
        <strain evidence="7">CHK171-505</strain>
    </source>
</reference>